<dbReference type="PANTHER" id="PTHR24291">
    <property type="entry name" value="CYTOCHROME P450 FAMILY 4"/>
    <property type="match status" value="1"/>
</dbReference>
<evidence type="ECO:0000256" key="7">
    <source>
        <dbReference type="PIRSR" id="PIRSR602403-1"/>
    </source>
</evidence>
<dbReference type="PROSITE" id="PS00086">
    <property type="entry name" value="CYTOCHROME_P450"/>
    <property type="match status" value="1"/>
</dbReference>
<dbReference type="InterPro" id="IPR002403">
    <property type="entry name" value="Cyt_P450_E_grp-IV"/>
</dbReference>
<keyword evidence="10" id="KW-1185">Reference proteome</keyword>
<dbReference type="SUPFAM" id="SSF48264">
    <property type="entry name" value="Cytochrome P450"/>
    <property type="match status" value="1"/>
</dbReference>
<dbReference type="Gene3D" id="1.10.630.10">
    <property type="entry name" value="Cytochrome P450"/>
    <property type="match status" value="1"/>
</dbReference>
<evidence type="ECO:0000256" key="4">
    <source>
        <dbReference type="ARBA" id="ARBA00023002"/>
    </source>
</evidence>
<reference evidence="10" key="1">
    <citation type="submission" date="2018-12" db="EMBL/GenBank/DDBJ databases">
        <title>Tengunoibacter tsumagoiensis gen. nov., sp. nov., Dictyobacter kobayashii sp. nov., D. alpinus sp. nov., and D. joshuensis sp. nov. and description of Dictyobacteraceae fam. nov. within the order Ktedonobacterales isolated from Tengu-no-mugimeshi.</title>
        <authorList>
            <person name="Wang C.M."/>
            <person name="Zheng Y."/>
            <person name="Sakai Y."/>
            <person name="Toyoda A."/>
            <person name="Minakuchi Y."/>
            <person name="Abe K."/>
            <person name="Yokota A."/>
            <person name="Yabe S."/>
        </authorList>
    </citation>
    <scope>NUCLEOTIDE SEQUENCE [LARGE SCALE GENOMIC DNA]</scope>
    <source>
        <strain evidence="10">Uno3</strain>
    </source>
</reference>
<dbReference type="AlphaFoldDB" id="A0A402A754"/>
<comment type="caution">
    <text evidence="9">The sequence shown here is derived from an EMBL/GenBank/DDBJ whole genome shotgun (WGS) entry which is preliminary data.</text>
</comment>
<feature type="binding site" description="axial binding residue" evidence="7">
    <location>
        <position position="387"/>
    </location>
    <ligand>
        <name>heme</name>
        <dbReference type="ChEBI" id="CHEBI:30413"/>
    </ligand>
    <ligandPart>
        <name>Fe</name>
        <dbReference type="ChEBI" id="CHEBI:18248"/>
    </ligandPart>
</feature>
<dbReference type="GO" id="GO:0004497">
    <property type="term" value="F:monooxygenase activity"/>
    <property type="evidence" value="ECO:0007669"/>
    <property type="project" value="UniProtKB-KW"/>
</dbReference>
<comment type="similarity">
    <text evidence="1 8">Belongs to the cytochrome P450 family.</text>
</comment>
<organism evidence="9 10">
    <name type="scientific">Tengunoibacter tsumagoiensis</name>
    <dbReference type="NCBI Taxonomy" id="2014871"/>
    <lineage>
        <taxon>Bacteria</taxon>
        <taxon>Bacillati</taxon>
        <taxon>Chloroflexota</taxon>
        <taxon>Ktedonobacteria</taxon>
        <taxon>Ktedonobacterales</taxon>
        <taxon>Dictyobacteraceae</taxon>
        <taxon>Tengunoibacter</taxon>
    </lineage>
</organism>
<sequence length="440" mass="50345">MSVYTDIPYVTPPADYQFHLGTFLADAYERYGPVFRSTYFEQDVLYMIGPEANRFVLVSNRQKFSNDKGWSSIFSVSDMFGRGLLTMDGTEHSQSRKMMNPAFTVNYMNHYLPLMNRVIRDYTGYWAEVGEIDIYEEARKITFEIAAQAFAGLRSETEIAQFRELFLRILMTPRVVEPDEDFETFTREQAVKLRQLQGELHTLLLPKIEERRKNPTNDLFGLLVQARDDQGNAMPDEQLTAHANILLVAGHETSTSFISWLLYLLVQHPDYLERVLAEQDALLLPDSEPTLEDIKRMKVLDNALKETERLYPPIPNGPRGLVEDIEFNGYHIPAGTLVFYAIAASHMIGSIFPQPTQFDPDRFAAPREEDKKSPYALVGFGGGPRMCIGLNFAQIEMKALLSHLLRRYRFDLVPGQEIAQFYAATGRPLNGIRFQVSKRA</sequence>
<keyword evidence="6 8" id="KW-0503">Monooxygenase</keyword>
<dbReference type="RefSeq" id="WP_126582454.1">
    <property type="nucleotide sequence ID" value="NZ_BIFR01000002.1"/>
</dbReference>
<dbReference type="InterPro" id="IPR001128">
    <property type="entry name" value="Cyt_P450"/>
</dbReference>
<keyword evidence="2 7" id="KW-0349">Heme</keyword>
<evidence type="ECO:0000256" key="5">
    <source>
        <dbReference type="ARBA" id="ARBA00023004"/>
    </source>
</evidence>
<dbReference type="InterPro" id="IPR017972">
    <property type="entry name" value="Cyt_P450_CS"/>
</dbReference>
<keyword evidence="3 7" id="KW-0479">Metal-binding</keyword>
<dbReference type="PANTHER" id="PTHR24291:SF50">
    <property type="entry name" value="BIFUNCTIONAL ALBAFLAVENONE MONOOXYGENASE_TERPENE SYNTHASE"/>
    <property type="match status" value="1"/>
</dbReference>
<dbReference type="InterPro" id="IPR036396">
    <property type="entry name" value="Cyt_P450_sf"/>
</dbReference>
<comment type="cofactor">
    <cofactor evidence="7">
        <name>heme</name>
        <dbReference type="ChEBI" id="CHEBI:30413"/>
    </cofactor>
</comment>
<dbReference type="PRINTS" id="PR00385">
    <property type="entry name" value="P450"/>
</dbReference>
<evidence type="ECO:0000256" key="1">
    <source>
        <dbReference type="ARBA" id="ARBA00010617"/>
    </source>
</evidence>
<evidence type="ECO:0000313" key="10">
    <source>
        <dbReference type="Proteomes" id="UP000287352"/>
    </source>
</evidence>
<evidence type="ECO:0000256" key="8">
    <source>
        <dbReference type="RuleBase" id="RU000461"/>
    </source>
</evidence>
<evidence type="ECO:0000256" key="3">
    <source>
        <dbReference type="ARBA" id="ARBA00022723"/>
    </source>
</evidence>
<dbReference type="OrthoDB" id="140159at2"/>
<gene>
    <name evidence="9" type="ORF">KTT_47870</name>
</gene>
<dbReference type="Pfam" id="PF00067">
    <property type="entry name" value="p450"/>
    <property type="match status" value="1"/>
</dbReference>
<evidence type="ECO:0000256" key="6">
    <source>
        <dbReference type="ARBA" id="ARBA00023033"/>
    </source>
</evidence>
<dbReference type="GO" id="GO:0020037">
    <property type="term" value="F:heme binding"/>
    <property type="evidence" value="ECO:0007669"/>
    <property type="project" value="InterPro"/>
</dbReference>
<dbReference type="InterPro" id="IPR050196">
    <property type="entry name" value="Cytochrome_P450_Monoox"/>
</dbReference>
<dbReference type="Proteomes" id="UP000287352">
    <property type="component" value="Unassembled WGS sequence"/>
</dbReference>
<accession>A0A402A754</accession>
<keyword evidence="5 7" id="KW-0408">Iron</keyword>
<dbReference type="PRINTS" id="PR00465">
    <property type="entry name" value="EP450IV"/>
</dbReference>
<dbReference type="EMBL" id="BIFR01000002">
    <property type="protein sequence ID" value="GCE14928.1"/>
    <property type="molecule type" value="Genomic_DNA"/>
</dbReference>
<name>A0A402A754_9CHLR</name>
<keyword evidence="4 8" id="KW-0560">Oxidoreductase</keyword>
<dbReference type="GO" id="GO:0005506">
    <property type="term" value="F:iron ion binding"/>
    <property type="evidence" value="ECO:0007669"/>
    <property type="project" value="InterPro"/>
</dbReference>
<protein>
    <submittedName>
        <fullName evidence="9">Putative cytochrome P450</fullName>
    </submittedName>
</protein>
<evidence type="ECO:0000313" key="9">
    <source>
        <dbReference type="EMBL" id="GCE14928.1"/>
    </source>
</evidence>
<evidence type="ECO:0000256" key="2">
    <source>
        <dbReference type="ARBA" id="ARBA00022617"/>
    </source>
</evidence>
<proteinExistence type="inferred from homology"/>
<dbReference type="GO" id="GO:0016705">
    <property type="term" value="F:oxidoreductase activity, acting on paired donors, with incorporation or reduction of molecular oxygen"/>
    <property type="evidence" value="ECO:0007669"/>
    <property type="project" value="InterPro"/>
</dbReference>